<evidence type="ECO:0000256" key="1">
    <source>
        <dbReference type="SAM" id="MobiDB-lite"/>
    </source>
</evidence>
<keyword evidence="3" id="KW-1185">Reference proteome</keyword>
<dbReference type="InterPro" id="IPR010982">
    <property type="entry name" value="Lambda_DNA-bd_dom_sf"/>
</dbReference>
<evidence type="ECO:0000313" key="3">
    <source>
        <dbReference type="Proteomes" id="UP001164305"/>
    </source>
</evidence>
<dbReference type="InterPro" id="IPR001387">
    <property type="entry name" value="Cro/C1-type_HTH"/>
</dbReference>
<dbReference type="InterPro" id="IPR027910">
    <property type="entry name" value="YdiL_sf"/>
</dbReference>
<dbReference type="Pfam" id="PF08965">
    <property type="entry name" value="Aca2_YdiL"/>
    <property type="match status" value="1"/>
</dbReference>
<dbReference type="EMBL" id="CP107020">
    <property type="protein sequence ID" value="UYG15745.1"/>
    <property type="molecule type" value="Genomic_DNA"/>
</dbReference>
<organism evidence="2 3">
    <name type="scientific">Brachybacterium huguangmaarense</name>
    <dbReference type="NCBI Taxonomy" id="1652028"/>
    <lineage>
        <taxon>Bacteria</taxon>
        <taxon>Bacillati</taxon>
        <taxon>Actinomycetota</taxon>
        <taxon>Actinomycetes</taxon>
        <taxon>Micrococcales</taxon>
        <taxon>Dermabacteraceae</taxon>
        <taxon>Brachybacterium</taxon>
    </lineage>
</organism>
<dbReference type="Proteomes" id="UP001164305">
    <property type="component" value="Chromosome"/>
</dbReference>
<name>A0ABY6FXV2_9MICO</name>
<dbReference type="RefSeq" id="WP_263592959.1">
    <property type="nucleotide sequence ID" value="NZ_CP107020.1"/>
</dbReference>
<dbReference type="CDD" id="cd00093">
    <property type="entry name" value="HTH_XRE"/>
    <property type="match status" value="1"/>
</dbReference>
<feature type="compositionally biased region" description="Polar residues" evidence="1">
    <location>
        <begin position="1"/>
        <end position="10"/>
    </location>
</feature>
<dbReference type="SUPFAM" id="SSF47413">
    <property type="entry name" value="lambda repressor-like DNA-binding domains"/>
    <property type="match status" value="1"/>
</dbReference>
<sequence>MKTTPTPDSRSSAEQHVAEPRMTGGELMTIRDWLGLTGDVLASILGVDPRTVRAWESGKYRIPDGVREDIERIEADTATAVGELVDALNIARDPAVVVYRTDAELHDARPDTRHLTARWWRHVVARAAQEVPGIEIGTRAELDTTA</sequence>
<accession>A0ABY6FXV2</accession>
<protein>
    <submittedName>
        <fullName evidence="2">DUF1870 family protein</fullName>
    </submittedName>
</protein>
<evidence type="ECO:0000313" key="2">
    <source>
        <dbReference type="EMBL" id="UYG15745.1"/>
    </source>
</evidence>
<reference evidence="2" key="1">
    <citation type="submission" date="2022-10" db="EMBL/GenBank/DDBJ databases">
        <title>Whole-Genome Sequencing of Brachybacterium huguangmaarense BRM-3, Isolated from Betula schmidtii.</title>
        <authorList>
            <person name="Haam D."/>
        </authorList>
    </citation>
    <scope>NUCLEOTIDE SEQUENCE</scope>
    <source>
        <strain evidence="2">BRM-3</strain>
    </source>
</reference>
<dbReference type="InterPro" id="IPR015060">
    <property type="entry name" value="Aca2_YdiL-like"/>
</dbReference>
<feature type="region of interest" description="Disordered" evidence="1">
    <location>
        <begin position="1"/>
        <end position="22"/>
    </location>
</feature>
<proteinExistence type="predicted"/>
<gene>
    <name evidence="2" type="ORF">BRM3_08815</name>
</gene>
<dbReference type="Gene3D" id="1.10.3100.10">
    <property type="entry name" value="Putative cytoplasmic protein"/>
    <property type="match status" value="1"/>
</dbReference>